<dbReference type="SMART" id="SM00388">
    <property type="entry name" value="HisKA"/>
    <property type="match status" value="1"/>
</dbReference>
<evidence type="ECO:0000256" key="3">
    <source>
        <dbReference type="ARBA" id="ARBA00022553"/>
    </source>
</evidence>
<feature type="domain" description="PAC" evidence="8">
    <location>
        <begin position="634"/>
        <end position="687"/>
    </location>
</feature>
<evidence type="ECO:0000256" key="2">
    <source>
        <dbReference type="ARBA" id="ARBA00012438"/>
    </source>
</evidence>
<protein>
    <recommendedName>
        <fullName evidence="2">histidine kinase</fullName>
        <ecNumber evidence="2">2.7.13.3</ecNumber>
    </recommendedName>
</protein>
<dbReference type="InterPro" id="IPR052162">
    <property type="entry name" value="Sensor_kinase/Photoreceptor"/>
</dbReference>
<name>A0ABW1PPV7_9FLAO</name>
<dbReference type="Pfam" id="PF13426">
    <property type="entry name" value="PAS_9"/>
    <property type="match status" value="2"/>
</dbReference>
<evidence type="ECO:0000256" key="1">
    <source>
        <dbReference type="ARBA" id="ARBA00000085"/>
    </source>
</evidence>
<dbReference type="PROSITE" id="PS50113">
    <property type="entry name" value="PAC"/>
    <property type="match status" value="2"/>
</dbReference>
<dbReference type="CDD" id="cd00082">
    <property type="entry name" value="HisKA"/>
    <property type="match status" value="1"/>
</dbReference>
<evidence type="ECO:0000259" key="8">
    <source>
        <dbReference type="PROSITE" id="PS50113"/>
    </source>
</evidence>
<dbReference type="NCBIfam" id="TIGR00229">
    <property type="entry name" value="sensory_box"/>
    <property type="match status" value="3"/>
</dbReference>
<dbReference type="SMART" id="SM00091">
    <property type="entry name" value="PAS"/>
    <property type="match status" value="5"/>
</dbReference>
<dbReference type="PROSITE" id="PS50109">
    <property type="entry name" value="HIS_KIN"/>
    <property type="match status" value="1"/>
</dbReference>
<dbReference type="EC" id="2.7.13.3" evidence="2"/>
<accession>A0ABW1PPV7</accession>
<keyword evidence="5" id="KW-0418">Kinase</keyword>
<comment type="catalytic activity">
    <reaction evidence="1">
        <text>ATP + protein L-histidine = ADP + protein N-phospho-L-histidine.</text>
        <dbReference type="EC" id="2.7.13.3"/>
    </reaction>
</comment>
<dbReference type="InterPro" id="IPR035965">
    <property type="entry name" value="PAS-like_dom_sf"/>
</dbReference>
<dbReference type="Gene3D" id="3.30.450.20">
    <property type="entry name" value="PAS domain"/>
    <property type="match status" value="5"/>
</dbReference>
<gene>
    <name evidence="9" type="ORF">ACFPVY_13620</name>
</gene>
<dbReference type="CDD" id="cd00130">
    <property type="entry name" value="PAS"/>
    <property type="match status" value="1"/>
</dbReference>
<sequence length="948" mass="108230">MQYNLIDFKTIFEAMHEKSALINALTNNFEIISVTDEYVQIAGVSREELIGAGIFKNFPPNPKFPESSGESILRESFETCILEKKTSRLAAHRYDVSDESGVFIEKYWSVKNKPLLKNDQVLYIIHTVEDVTELIQSQQKNQEIKHHEQAHNLFMQSSAGIHIFRGPDMIVDLANQPTLEMWGKDSSVIGKPLLEILPEIEAQGFAEIIHDVRLSGIPYTAYETPVMIFKNGREEFAYYNFVMQPYYEEDKKIPIGVMTIANDVTEQILGKKELLEKEKNLEIAINAKIETQNELEKTAQQLRSFIESAPFPIGVYIGKEMRIEFVNQSILDVWGKKDVVGKLYSEVLPELETQEIYPQLESVFTTGKAFHAKNQRINLVHDGELKTFYFNYSFTPLFDAFGEVYGVMNTAADVTELNVALQKLEESEYRYRTLIENSSVAAALYKGKDIKLQYANDIMLKYWGRDSSVIGKTFTDALPELQDQDFPKLLKKVYETGIEYKGTEEKATILVDGKLQDFYFNFTYKPLRNNLGKVYGIHHMAVDVTSEVLVKKELEKSENNFRSMILQAPVAICIFNGKDYIFEVVNSMMEEMLGRKASFILGKPFFEAMPEMRDDGLKPILDNIMQHGNSYKSEDQEFHLPDGDGTKTIYASYIYEPIKDAYGIVQSIIVVASDVTQQVYARKKIEEIVAERTKALAEANNNLKESNAELEQFAYIASHDLQEPLRKISIFGKMLEESLENISDRSLNYMNKINHSTQRMSNLIKDILGYSQLSKDNEVFRKVDLNKSLKGIISDFELIIEQKEASLHWSELPAIEAIPLQISQLFGNLISNSLKYSRAGIPPEITITSEDVTPEEIEKYKLSNPKLKYLKIIYLDNGIGFKEEYAERIFHIFQRLHGKTDYEGTGIGLAMCKKIVQNHHGAISAEGNDDFGAKFIVILPLKQLKAKP</sequence>
<feature type="domain" description="PAC" evidence="8">
    <location>
        <begin position="371"/>
        <end position="426"/>
    </location>
</feature>
<dbReference type="InterPro" id="IPR003661">
    <property type="entry name" value="HisK_dim/P_dom"/>
</dbReference>
<keyword evidence="4" id="KW-0808">Transferase</keyword>
<dbReference type="Pfam" id="PF02518">
    <property type="entry name" value="HATPase_c"/>
    <property type="match status" value="1"/>
</dbReference>
<dbReference type="PRINTS" id="PR00344">
    <property type="entry name" value="BCTRLSENSOR"/>
</dbReference>
<organism evidence="9 10">
    <name type="scientific">Flavobacterium qiangtangense</name>
    <dbReference type="NCBI Taxonomy" id="1442595"/>
    <lineage>
        <taxon>Bacteria</taxon>
        <taxon>Pseudomonadati</taxon>
        <taxon>Bacteroidota</taxon>
        <taxon>Flavobacteriia</taxon>
        <taxon>Flavobacteriales</taxon>
        <taxon>Flavobacteriaceae</taxon>
        <taxon>Flavobacterium</taxon>
    </lineage>
</organism>
<dbReference type="InterPro" id="IPR003594">
    <property type="entry name" value="HATPase_dom"/>
</dbReference>
<evidence type="ECO:0000313" key="9">
    <source>
        <dbReference type="EMBL" id="MFC6097690.1"/>
    </source>
</evidence>
<comment type="caution">
    <text evidence="9">The sequence shown here is derived from an EMBL/GenBank/DDBJ whole genome shotgun (WGS) entry which is preliminary data.</text>
</comment>
<keyword evidence="3" id="KW-0597">Phosphoprotein</keyword>
<dbReference type="SUPFAM" id="SSF55874">
    <property type="entry name" value="ATPase domain of HSP90 chaperone/DNA topoisomerase II/histidine kinase"/>
    <property type="match status" value="1"/>
</dbReference>
<evidence type="ECO:0000313" key="10">
    <source>
        <dbReference type="Proteomes" id="UP001596287"/>
    </source>
</evidence>
<proteinExistence type="predicted"/>
<dbReference type="PANTHER" id="PTHR43304">
    <property type="entry name" value="PHYTOCHROME-LIKE PROTEIN CPH1"/>
    <property type="match status" value="1"/>
</dbReference>
<dbReference type="Proteomes" id="UP001596287">
    <property type="component" value="Unassembled WGS sequence"/>
</dbReference>
<dbReference type="Pfam" id="PF00512">
    <property type="entry name" value="HisKA"/>
    <property type="match status" value="1"/>
</dbReference>
<reference evidence="10" key="1">
    <citation type="journal article" date="2019" name="Int. J. Syst. Evol. Microbiol.">
        <title>The Global Catalogue of Microorganisms (GCM) 10K type strain sequencing project: providing services to taxonomists for standard genome sequencing and annotation.</title>
        <authorList>
            <consortium name="The Broad Institute Genomics Platform"/>
            <consortium name="The Broad Institute Genome Sequencing Center for Infectious Disease"/>
            <person name="Wu L."/>
            <person name="Ma J."/>
        </authorList>
    </citation>
    <scope>NUCLEOTIDE SEQUENCE [LARGE SCALE GENOMIC DNA]</scope>
    <source>
        <strain evidence="10">CCUG 49679</strain>
    </source>
</reference>
<keyword evidence="10" id="KW-1185">Reference proteome</keyword>
<dbReference type="InterPro" id="IPR005467">
    <property type="entry name" value="His_kinase_dom"/>
</dbReference>
<dbReference type="SUPFAM" id="SSF55785">
    <property type="entry name" value="PYP-like sensor domain (PAS domain)"/>
    <property type="match status" value="5"/>
</dbReference>
<dbReference type="SMART" id="SM00387">
    <property type="entry name" value="HATPase_c"/>
    <property type="match status" value="1"/>
</dbReference>
<feature type="domain" description="Histidine kinase" evidence="7">
    <location>
        <begin position="716"/>
        <end position="943"/>
    </location>
</feature>
<dbReference type="InterPro" id="IPR004358">
    <property type="entry name" value="Sig_transdc_His_kin-like_C"/>
</dbReference>
<evidence type="ECO:0000259" key="7">
    <source>
        <dbReference type="PROSITE" id="PS50109"/>
    </source>
</evidence>
<evidence type="ECO:0000256" key="5">
    <source>
        <dbReference type="ARBA" id="ARBA00022777"/>
    </source>
</evidence>
<dbReference type="RefSeq" id="WP_379792654.1">
    <property type="nucleotide sequence ID" value="NZ_JBHSQB010000009.1"/>
</dbReference>
<keyword evidence="6" id="KW-0175">Coiled coil</keyword>
<dbReference type="InterPro" id="IPR000700">
    <property type="entry name" value="PAS-assoc_C"/>
</dbReference>
<feature type="coiled-coil region" evidence="6">
    <location>
        <begin position="682"/>
        <end position="716"/>
    </location>
</feature>
<dbReference type="Gene3D" id="3.30.565.10">
    <property type="entry name" value="Histidine kinase-like ATPase, C-terminal domain"/>
    <property type="match status" value="1"/>
</dbReference>
<evidence type="ECO:0000256" key="6">
    <source>
        <dbReference type="SAM" id="Coils"/>
    </source>
</evidence>
<dbReference type="EMBL" id="JBHSQB010000009">
    <property type="protein sequence ID" value="MFC6097690.1"/>
    <property type="molecule type" value="Genomic_DNA"/>
</dbReference>
<dbReference type="SUPFAM" id="SSF47384">
    <property type="entry name" value="Homodimeric domain of signal transducing histidine kinase"/>
    <property type="match status" value="1"/>
</dbReference>
<dbReference type="InterPro" id="IPR036097">
    <property type="entry name" value="HisK_dim/P_sf"/>
</dbReference>
<dbReference type="Gene3D" id="1.10.287.130">
    <property type="match status" value="1"/>
</dbReference>
<dbReference type="PANTHER" id="PTHR43304:SF1">
    <property type="entry name" value="PAC DOMAIN-CONTAINING PROTEIN"/>
    <property type="match status" value="1"/>
</dbReference>
<dbReference type="InterPro" id="IPR013656">
    <property type="entry name" value="PAS_4"/>
</dbReference>
<dbReference type="InterPro" id="IPR000014">
    <property type="entry name" value="PAS"/>
</dbReference>
<dbReference type="InterPro" id="IPR036890">
    <property type="entry name" value="HATPase_C_sf"/>
</dbReference>
<evidence type="ECO:0000256" key="4">
    <source>
        <dbReference type="ARBA" id="ARBA00022679"/>
    </source>
</evidence>
<dbReference type="Pfam" id="PF08448">
    <property type="entry name" value="PAS_4"/>
    <property type="match status" value="2"/>
</dbReference>